<evidence type="ECO:0000313" key="2">
    <source>
        <dbReference type="EMBL" id="SUG28027.1"/>
    </source>
</evidence>
<dbReference type="InterPro" id="IPR017739">
    <property type="entry name" value="T6SS-assoc_VCA0119"/>
</dbReference>
<accession>A0A379SF28</accession>
<sequence length="469" mass="53028">MIEYSPDDWFKALLAALPEEKVSQAVSDDNALWINIEDNVSRLGSLTHGQINIKEIRRQALTLLETESKDFRVVVHMLRTLQHGGNAEELLLAAKLLVQYVQHYWQQAWPKNQTHKIRFAQQVIKRFETAAGSFSRGASETQHNAMPGELAFLAKLWRDNGYPTLAASADALFTLYQRDMSEPTPPTVVSAAPVQATEPSLISPTAVVVQQNVPVISVESHDEKSWRETLLKVAGILCERQPDHPQGYRLRRHAIWQNITVAPQAENDGRTPLAAFSADIMADYQTRESSADRALWQQVEQSLILAPYWFDGHALSARIAERLGCHDVAEAIKDEVNHFLQRIPQLNVLLFNDRAPFLSASTKRWLTPDKTTLPTGTMRPDDEVLLSRQHLQEQGLEATLRYLNGLPEGEPRDRFYRQYVAAQMMEEAGMAQLAKQHYRTLLNTGLHMSLSDWEPALLACLEEKLTTAQ</sequence>
<dbReference type="NCBIfam" id="TIGR03362">
    <property type="entry name" value="VI_chp_7"/>
    <property type="match status" value="1"/>
</dbReference>
<feature type="domain" description="ImpA N-terminal" evidence="1">
    <location>
        <begin position="26"/>
        <end position="115"/>
    </location>
</feature>
<organism evidence="2 3">
    <name type="scientific">Salmonella enterica subsp. arizonae</name>
    <dbReference type="NCBI Taxonomy" id="59203"/>
    <lineage>
        <taxon>Bacteria</taxon>
        <taxon>Pseudomonadati</taxon>
        <taxon>Pseudomonadota</taxon>
        <taxon>Gammaproteobacteria</taxon>
        <taxon>Enterobacterales</taxon>
        <taxon>Enterobacteriaceae</taxon>
        <taxon>Salmonella</taxon>
    </lineage>
</organism>
<proteinExistence type="predicted"/>
<dbReference type="Pfam" id="PF16989">
    <property type="entry name" value="T6SS_VasJ"/>
    <property type="match status" value="1"/>
</dbReference>
<dbReference type="PANTHER" id="PTHR37024:SF3">
    <property type="entry name" value="TYPE VI SECRETION SYSTEM PROTEIN TSSA"/>
    <property type="match status" value="1"/>
</dbReference>
<reference evidence="2 3" key="1">
    <citation type="submission" date="2018-06" db="EMBL/GenBank/DDBJ databases">
        <authorList>
            <consortium name="Pathogen Informatics"/>
            <person name="Doyle S."/>
        </authorList>
    </citation>
    <scope>NUCLEOTIDE SEQUENCE [LARGE SCALE GENOMIC DNA]</scope>
    <source>
        <strain evidence="2 3">NCTC7303</strain>
    </source>
</reference>
<dbReference type="EMBL" id="UGXC01000002">
    <property type="protein sequence ID" value="SUG28027.1"/>
    <property type="molecule type" value="Genomic_DNA"/>
</dbReference>
<dbReference type="PANTHER" id="PTHR37024">
    <property type="entry name" value="TYPE VI SECRETION SYSTEM DUF2094 AND IMPA-RELATED DOMAIN PROTEIN"/>
    <property type="match status" value="1"/>
</dbReference>
<gene>
    <name evidence="2" type="ORF">NCTC7303_00140</name>
</gene>
<dbReference type="AlphaFoldDB" id="A0A379SF28"/>
<dbReference type="Pfam" id="PF06812">
    <property type="entry name" value="ImpA_N"/>
    <property type="match status" value="1"/>
</dbReference>
<protein>
    <submittedName>
        <fullName evidence="2">Type VI secretion-associated protein, family</fullName>
    </submittedName>
</protein>
<dbReference type="Proteomes" id="UP000255443">
    <property type="component" value="Unassembled WGS sequence"/>
</dbReference>
<name>A0A379SF28_SALER</name>
<evidence type="ECO:0000313" key="3">
    <source>
        <dbReference type="Proteomes" id="UP000255443"/>
    </source>
</evidence>
<evidence type="ECO:0000259" key="1">
    <source>
        <dbReference type="Pfam" id="PF06812"/>
    </source>
</evidence>
<dbReference type="InterPro" id="IPR010657">
    <property type="entry name" value="ImpA_N"/>
</dbReference>